<feature type="compositionally biased region" description="Pro residues" evidence="6">
    <location>
        <begin position="67"/>
        <end position="76"/>
    </location>
</feature>
<evidence type="ECO:0000256" key="2">
    <source>
        <dbReference type="ARBA" id="ARBA00008796"/>
    </source>
</evidence>
<dbReference type="Pfam" id="PF02100">
    <property type="entry name" value="ODC_AZ"/>
    <property type="match status" value="1"/>
</dbReference>
<keyword evidence="5" id="KW-0688">Ribosomal frameshifting</keyword>
<dbReference type="InterPro" id="IPR016181">
    <property type="entry name" value="Acyl_CoA_acyltransferase"/>
</dbReference>
<sequence length="286" mass="31237">MAMLQNHSKSSSSNYGQRTSSENNRHGANTQASAYAVDVATMALTGFHFSTRGAQGAGWCGFEAPPGGVPSPPPSPDGRRRPGLKARSRSGDAAHHVTEECERLFCETMKAVFLVEKNTGRQNSLVTDVHEKKEENSSEGGVAIPHHRNNDAAVRHGIPTPSPSPDGRVYAQAPGMVKEYVEVWDYTGGARFRGFVAERNDERSMFIFFDKEVTGKDLKPGLMALLELASSESFDCSQLVVCVDRGTDGEDVKDLGWVGFELTMLDEWAGEKGCISESWVYLKMDV</sequence>
<gene>
    <name evidence="7" type="ORF">LTR62_000873</name>
</gene>
<reference evidence="7" key="1">
    <citation type="submission" date="2023-08" db="EMBL/GenBank/DDBJ databases">
        <title>Black Yeasts Isolated from many extreme environments.</title>
        <authorList>
            <person name="Coleine C."/>
            <person name="Stajich J.E."/>
            <person name="Selbmann L."/>
        </authorList>
    </citation>
    <scope>NUCLEOTIDE SEQUENCE</scope>
    <source>
        <strain evidence="7">CCFEE 5401</strain>
    </source>
</reference>
<dbReference type="AlphaFoldDB" id="A0AAN7TTP1"/>
<comment type="subunit">
    <text evidence="3">Interacts with ODC and thereby sterically blocks ODC homodimerization.</text>
</comment>
<dbReference type="GO" id="GO:0005634">
    <property type="term" value="C:nucleus"/>
    <property type="evidence" value="ECO:0007669"/>
    <property type="project" value="TreeGrafter"/>
</dbReference>
<dbReference type="InterPro" id="IPR002993">
    <property type="entry name" value="ODC_AZ"/>
</dbReference>
<dbReference type="GO" id="GO:0008073">
    <property type="term" value="F:ornithine decarboxylase inhibitor activity"/>
    <property type="evidence" value="ECO:0007669"/>
    <property type="project" value="InterPro"/>
</dbReference>
<dbReference type="Gene3D" id="3.40.630.60">
    <property type="match status" value="1"/>
</dbReference>
<evidence type="ECO:0000256" key="4">
    <source>
        <dbReference type="ARBA" id="ARBA00017712"/>
    </source>
</evidence>
<evidence type="ECO:0000313" key="8">
    <source>
        <dbReference type="Proteomes" id="UP001310890"/>
    </source>
</evidence>
<evidence type="ECO:0000256" key="6">
    <source>
        <dbReference type="SAM" id="MobiDB-lite"/>
    </source>
</evidence>
<accession>A0AAN7TTP1</accession>
<dbReference type="Proteomes" id="UP001310890">
    <property type="component" value="Unassembled WGS sequence"/>
</dbReference>
<evidence type="ECO:0000256" key="5">
    <source>
        <dbReference type="ARBA" id="ARBA00022758"/>
    </source>
</evidence>
<evidence type="ECO:0000256" key="1">
    <source>
        <dbReference type="ARBA" id="ARBA00002307"/>
    </source>
</evidence>
<dbReference type="EMBL" id="JAVRRL010000011">
    <property type="protein sequence ID" value="KAK5115784.1"/>
    <property type="molecule type" value="Genomic_DNA"/>
</dbReference>
<feature type="region of interest" description="Disordered" evidence="6">
    <location>
        <begin position="61"/>
        <end position="94"/>
    </location>
</feature>
<comment type="similarity">
    <text evidence="2">Belongs to the ODC antizyme family.</text>
</comment>
<evidence type="ECO:0000256" key="3">
    <source>
        <dbReference type="ARBA" id="ARBA00011486"/>
    </source>
</evidence>
<dbReference type="SUPFAM" id="SSF55729">
    <property type="entry name" value="Acyl-CoA N-acyltransferases (Nat)"/>
    <property type="match status" value="1"/>
</dbReference>
<dbReference type="InterPro" id="IPR038581">
    <property type="entry name" value="ODC_AZ_sf"/>
</dbReference>
<dbReference type="GO" id="GO:0005737">
    <property type="term" value="C:cytoplasm"/>
    <property type="evidence" value="ECO:0007669"/>
    <property type="project" value="TreeGrafter"/>
</dbReference>
<name>A0AAN7TTP1_9PEZI</name>
<organism evidence="7 8">
    <name type="scientific">Meristemomyces frigidus</name>
    <dbReference type="NCBI Taxonomy" id="1508187"/>
    <lineage>
        <taxon>Eukaryota</taxon>
        <taxon>Fungi</taxon>
        <taxon>Dikarya</taxon>
        <taxon>Ascomycota</taxon>
        <taxon>Pezizomycotina</taxon>
        <taxon>Dothideomycetes</taxon>
        <taxon>Dothideomycetidae</taxon>
        <taxon>Mycosphaerellales</taxon>
        <taxon>Teratosphaeriaceae</taxon>
        <taxon>Meristemomyces</taxon>
    </lineage>
</organism>
<comment type="function">
    <text evidence="1">Ornithine decarboxylase (ODC) antizyme protein that negatively regulates ODC activity and intracellular polyamine biosynthesis in response to increased intracellular polyamine levels. Binds to ODC monomers, inhibiting the assembly of the functional ODC homodimer, and targets the monomers for ubiquitin-independent proteolytic destruction by the 26S proteasome.</text>
</comment>
<evidence type="ECO:0000313" key="7">
    <source>
        <dbReference type="EMBL" id="KAK5115784.1"/>
    </source>
</evidence>
<dbReference type="GO" id="GO:0045732">
    <property type="term" value="P:positive regulation of protein catabolic process"/>
    <property type="evidence" value="ECO:0007669"/>
    <property type="project" value="TreeGrafter"/>
</dbReference>
<protein>
    <recommendedName>
        <fullName evidence="4">Ornithine decarboxylase antizyme</fullName>
    </recommendedName>
</protein>
<dbReference type="GO" id="GO:0075523">
    <property type="term" value="P:viral translational frameshifting"/>
    <property type="evidence" value="ECO:0007669"/>
    <property type="project" value="UniProtKB-KW"/>
</dbReference>
<proteinExistence type="inferred from homology"/>
<comment type="caution">
    <text evidence="7">The sequence shown here is derived from an EMBL/GenBank/DDBJ whole genome shotgun (WGS) entry which is preliminary data.</text>
</comment>
<dbReference type="PANTHER" id="PTHR10279">
    <property type="entry name" value="ORNITHINE DECARBOXYLASE ANTIZYME"/>
    <property type="match status" value="1"/>
</dbReference>
<feature type="region of interest" description="Disordered" evidence="6">
    <location>
        <begin position="1"/>
        <end position="26"/>
    </location>
</feature>
<dbReference type="PANTHER" id="PTHR10279:SF10">
    <property type="entry name" value="ORNITHINE DECARBOXYLASE ANTIZYME"/>
    <property type="match status" value="1"/>
</dbReference>
<feature type="region of interest" description="Disordered" evidence="6">
    <location>
        <begin position="128"/>
        <end position="167"/>
    </location>
</feature>